<dbReference type="EMBL" id="CAWUOM010000078">
    <property type="protein sequence ID" value="CAK7270833.1"/>
    <property type="molecule type" value="Genomic_DNA"/>
</dbReference>
<reference evidence="2 3" key="1">
    <citation type="submission" date="2024-01" db="EMBL/GenBank/DDBJ databases">
        <authorList>
            <person name="Allen C."/>
            <person name="Tagirdzhanova G."/>
        </authorList>
    </citation>
    <scope>NUCLEOTIDE SEQUENCE [LARGE SCALE GENOMIC DNA]</scope>
    <source>
        <strain evidence="2 3">CBS 573.63</strain>
    </source>
</reference>
<organism evidence="2 3">
    <name type="scientific">Sporothrix epigloea</name>
    <dbReference type="NCBI Taxonomy" id="1892477"/>
    <lineage>
        <taxon>Eukaryota</taxon>
        <taxon>Fungi</taxon>
        <taxon>Dikarya</taxon>
        <taxon>Ascomycota</taxon>
        <taxon>Pezizomycotina</taxon>
        <taxon>Sordariomycetes</taxon>
        <taxon>Sordariomycetidae</taxon>
        <taxon>Ophiostomatales</taxon>
        <taxon>Ophiostomataceae</taxon>
        <taxon>Sporothrix</taxon>
    </lineage>
</organism>
<keyword evidence="3" id="KW-1185">Reference proteome</keyword>
<evidence type="ECO:0000313" key="2">
    <source>
        <dbReference type="EMBL" id="CAK7270833.1"/>
    </source>
</evidence>
<evidence type="ECO:0000313" key="3">
    <source>
        <dbReference type="Proteomes" id="UP001642501"/>
    </source>
</evidence>
<feature type="region of interest" description="Disordered" evidence="1">
    <location>
        <begin position="806"/>
        <end position="948"/>
    </location>
</feature>
<feature type="compositionally biased region" description="Basic and acidic residues" evidence="1">
    <location>
        <begin position="841"/>
        <end position="855"/>
    </location>
</feature>
<feature type="region of interest" description="Disordered" evidence="1">
    <location>
        <begin position="1046"/>
        <end position="1071"/>
    </location>
</feature>
<feature type="compositionally biased region" description="Low complexity" evidence="1">
    <location>
        <begin position="1210"/>
        <end position="1220"/>
    </location>
</feature>
<feature type="region of interest" description="Disordered" evidence="1">
    <location>
        <begin position="1210"/>
        <end position="1268"/>
    </location>
</feature>
<sequence length="1268" mass="136516">MASSYLSTARSGGEVAIVLPASSYSVMTASFSFANAPKPNITPADFAPIRRPHPRPWCRIAVPGSSRKIGLRKIWKRIGGIPQSKDDVRYIEGILELRSNGQGPRKIRRTERHVPVWGDAQWAAISPSATESVGKELARALEIVARVDAMNRQSATLEQPKSHVPRKRNSRRQPLDVYMPSSLLPLSSNNSPERLAAIFEHPNEDSEELEEHITKRSERRMSRRVSTLPKIEDSILPSPATTTARSHVFSSPIKRRATERLSEPATPATPTTRAITGLSTAPIAMASPFSRSIKSLTPLSNRPLQEKTSIPDTNESSGMSPVVVFDQSAPKIDTEAAIDVRRRQSLYNSRRREMLSVKLEQKLLGPASVATSGRRHSFVPPETPLAFQSLSKTATSNRRHTFQAGVLGNFFTPSKQPINTKSPEDCSIPGQSIQGPKHTALNFPSSGFDECTGHDAPLPKQDETVVVDARKNPDIFGSGPPVQSHNSPDNNQQIFEMGLVEKSVKLVSRLCERDDQEELAAIAAAPNLITDEQRASAATNQPIDQARNDLIVNALFDVSNDSMEMDPDTSGEDTCAAAEDVCIVSRRPGAELNESLLLPLPETAEAESEIEAVVTANEYGWQSPTTAELEGSNSQRTTHTLTLPAGFATLPLSPAPINIDAHFFSEDQAGSDESDIAEDAELFQDADAANTGESEMLEAIADAGGVFGERLSYTDNAANNQSPAPSAEEEDYAEYTVTQPFNMFNAAGEDATNTMTVDFDAFTQVQLSAHEDSETEMLRNFVTRVKADKTAKAAAAAETAPVHGLAKLQRKRRSGSTGSTALPSGSPMAKKELGGILDSPFDLKPRVPFGEKDHNMSPSPKKKRRAVTVLDSNDENRACNLLSKPLLDDNSPPRPKRRRRKMEADTDSIFNPEFRPSSKEESPAAIPEAAPGPRRSRRTRSQTSIKITASTTATNSALSLIPVRLPGSLNLNGEDGYNFTASSLNLRRNDEKELAATTRINTRKNKGNAEPPCIVVARQSQDTLRSLQAMGQKSTVDLQLRLQNAEKDTDKDEADGDNNSQSAFHKKKTTSSQSAKVVRWAEVLVRFQTTDGEDADKSPAATGLVIATSAVDTEPFIKSALTGSARDSEVAAERQASAEFVVADAPEVASAAIPVAPCVSSVASLPQAGEPKGSIIPRRTTRVSRLQPPTPRTVIASAAAAKAAARSTTAQASAQASAPAGPAPMGLKALPSGSTSARRMAAKRAKIVGMGMAGNGTPAPKRRITRTT</sequence>
<evidence type="ECO:0000256" key="1">
    <source>
        <dbReference type="SAM" id="MobiDB-lite"/>
    </source>
</evidence>
<name>A0ABP0DRA5_9PEZI</name>
<protein>
    <submittedName>
        <fullName evidence="2">Uncharacterized protein</fullName>
    </submittedName>
</protein>
<feature type="compositionally biased region" description="Low complexity" evidence="1">
    <location>
        <begin position="264"/>
        <end position="273"/>
    </location>
</feature>
<dbReference type="Proteomes" id="UP001642501">
    <property type="component" value="Unassembled WGS sequence"/>
</dbReference>
<feature type="region of interest" description="Disordered" evidence="1">
    <location>
        <begin position="234"/>
        <end position="273"/>
    </location>
</feature>
<accession>A0ABP0DRA5</accession>
<proteinExistence type="predicted"/>
<comment type="caution">
    <text evidence="2">The sequence shown here is derived from an EMBL/GenBank/DDBJ whole genome shotgun (WGS) entry which is preliminary data.</text>
</comment>
<gene>
    <name evidence="2" type="ORF">SEPCBS57363_004308</name>
</gene>
<feature type="compositionally biased region" description="Polar residues" evidence="1">
    <location>
        <begin position="239"/>
        <end position="249"/>
    </location>
</feature>